<name>A0A8X8IG68_9BACT</name>
<dbReference type="EMBL" id="FNNO01000004">
    <property type="protein sequence ID" value="SDW63106.1"/>
    <property type="molecule type" value="Genomic_DNA"/>
</dbReference>
<evidence type="ECO:0000256" key="1">
    <source>
        <dbReference type="SAM" id="Phobius"/>
    </source>
</evidence>
<comment type="caution">
    <text evidence="2">The sequence shown here is derived from an EMBL/GenBank/DDBJ whole genome shotgun (WGS) entry which is preliminary data.</text>
</comment>
<dbReference type="Proteomes" id="UP000198711">
    <property type="component" value="Unassembled WGS sequence"/>
</dbReference>
<reference evidence="2 3" key="1">
    <citation type="submission" date="2016-10" db="EMBL/GenBank/DDBJ databases">
        <authorList>
            <person name="Varghese N."/>
            <person name="Submissions S."/>
        </authorList>
    </citation>
    <scope>NUCLEOTIDE SEQUENCE [LARGE SCALE GENOMIC DNA]</scope>
    <source>
        <strain evidence="2 3">DSM 25353</strain>
    </source>
</reference>
<keyword evidence="1" id="KW-0472">Membrane</keyword>
<dbReference type="RefSeq" id="WP_092723195.1">
    <property type="nucleotide sequence ID" value="NZ_FNNO01000004.1"/>
</dbReference>
<evidence type="ECO:0000313" key="2">
    <source>
        <dbReference type="EMBL" id="SDW63106.1"/>
    </source>
</evidence>
<organism evidence="2 3">
    <name type="scientific">Hydrobacter penzbergensis</name>
    <dbReference type="NCBI Taxonomy" id="1235997"/>
    <lineage>
        <taxon>Bacteria</taxon>
        <taxon>Pseudomonadati</taxon>
        <taxon>Bacteroidota</taxon>
        <taxon>Chitinophagia</taxon>
        <taxon>Chitinophagales</taxon>
        <taxon>Chitinophagaceae</taxon>
        <taxon>Hydrobacter</taxon>
    </lineage>
</organism>
<keyword evidence="1" id="KW-0812">Transmembrane</keyword>
<keyword evidence="3" id="KW-1185">Reference proteome</keyword>
<evidence type="ECO:0000313" key="3">
    <source>
        <dbReference type="Proteomes" id="UP000198711"/>
    </source>
</evidence>
<dbReference type="AlphaFoldDB" id="A0A8X8IG68"/>
<feature type="transmembrane region" description="Helical" evidence="1">
    <location>
        <begin position="102"/>
        <end position="122"/>
    </location>
</feature>
<protein>
    <submittedName>
        <fullName evidence="2">Uncharacterized protein</fullName>
    </submittedName>
</protein>
<sequence>MDQYQPIENELNSISPLLAGLQRRTVFSVPAGYFDGLADRIMQKIRLLEEGKDTDANELADVAPLLHAMARRNVYTVPKGYFEQTIVQPPARVVSMHRPRKWMRYAAAAALTGAIGTGIFFASRKEQVGDYEKYTKVDVSSAIDKVSDTELVNYLDKNERLTGSVDQTMVTASEELPDLSKHISQYSDEELKEFLDENKDLELVKETPGGE</sequence>
<keyword evidence="1" id="KW-1133">Transmembrane helix</keyword>
<gene>
    <name evidence="2" type="ORF">SAMN05444410_104156</name>
</gene>
<accession>A0A8X8IG68</accession>
<proteinExistence type="predicted"/>